<keyword evidence="2" id="KW-1185">Reference proteome</keyword>
<dbReference type="Proteomes" id="UP000271624">
    <property type="component" value="Unassembled WGS sequence"/>
</dbReference>
<evidence type="ECO:0000313" key="2">
    <source>
        <dbReference type="Proteomes" id="UP000271624"/>
    </source>
</evidence>
<reference evidence="1" key="1">
    <citation type="submission" date="2018-12" db="EMBL/GenBank/DDBJ databases">
        <authorList>
            <person name="Will S."/>
            <person name="Neumann-Schaal M."/>
            <person name="Henke P."/>
        </authorList>
    </citation>
    <scope>NUCLEOTIDE SEQUENCE</scope>
    <source>
        <strain evidence="1">PCC 7102</strain>
    </source>
</reference>
<reference evidence="1" key="2">
    <citation type="journal article" date="2019" name="Genome Biol. Evol.">
        <title>Day and night: Metabolic profiles and evolutionary relationships of six axenic non-marine cyanobacteria.</title>
        <authorList>
            <person name="Will S.E."/>
            <person name="Henke P."/>
            <person name="Boedeker C."/>
            <person name="Huang S."/>
            <person name="Brinkmann H."/>
            <person name="Rohde M."/>
            <person name="Jarek M."/>
            <person name="Friedl T."/>
            <person name="Seufert S."/>
            <person name="Schumacher M."/>
            <person name="Overmann J."/>
            <person name="Neumann-Schaal M."/>
            <person name="Petersen J."/>
        </authorList>
    </citation>
    <scope>NUCLEOTIDE SEQUENCE [LARGE SCALE GENOMIC DNA]</scope>
    <source>
        <strain evidence="1">PCC 7102</strain>
    </source>
</reference>
<protein>
    <submittedName>
        <fullName evidence="1">Addiction module antitoxin RelB</fullName>
    </submittedName>
</protein>
<dbReference type="PANTHER" id="PTHR41791:SF1">
    <property type="entry name" value="SSL7039 PROTEIN"/>
    <property type="match status" value="1"/>
</dbReference>
<gene>
    <name evidence="1" type="ORF">DSM106972_051780</name>
</gene>
<dbReference type="EMBL" id="RSCL01000013">
    <property type="protein sequence ID" value="RUT03539.1"/>
    <property type="molecule type" value="Genomic_DNA"/>
</dbReference>
<dbReference type="AlphaFoldDB" id="A0A3S1CIV4"/>
<organism evidence="1 2">
    <name type="scientific">Dulcicalothrix desertica PCC 7102</name>
    <dbReference type="NCBI Taxonomy" id="232991"/>
    <lineage>
        <taxon>Bacteria</taxon>
        <taxon>Bacillati</taxon>
        <taxon>Cyanobacteriota</taxon>
        <taxon>Cyanophyceae</taxon>
        <taxon>Nostocales</taxon>
        <taxon>Calotrichaceae</taxon>
        <taxon>Dulcicalothrix</taxon>
    </lineage>
</organism>
<dbReference type="NCBIfam" id="TIGR02683">
    <property type="entry name" value="upstrm_HI1419"/>
    <property type="match status" value="1"/>
</dbReference>
<comment type="caution">
    <text evidence="1">The sequence shown here is derived from an EMBL/GenBank/DDBJ whole genome shotgun (WGS) entry which is preliminary data.</text>
</comment>
<dbReference type="InterPro" id="IPR014056">
    <property type="entry name" value="TypeIITA-like_toxin_pred"/>
</dbReference>
<evidence type="ECO:0000313" key="1">
    <source>
        <dbReference type="EMBL" id="RUT03539.1"/>
    </source>
</evidence>
<sequence length="114" mass="13088">MEALPKEIQNYRTKDGREPFAEWLDSLRDIRAIDKIEKRLKQVQSGSLGTYRSVGEGVCEFKINYGPGYRIYFGQIGTVIILILCGGDKSSQQDDIKQAKEYWSEYGKRKSSDQ</sequence>
<dbReference type="RefSeq" id="WP_127083490.1">
    <property type="nucleotide sequence ID" value="NZ_RSCL01000013.1"/>
</dbReference>
<accession>A0A3S1CIV4</accession>
<dbReference type="PIRSF" id="PIRSF028744">
    <property type="entry name" value="Addict_mod_HI1419"/>
    <property type="match status" value="1"/>
</dbReference>
<dbReference type="OrthoDB" id="9800258at2"/>
<name>A0A3S1CIV4_9CYAN</name>
<proteinExistence type="predicted"/>
<dbReference type="PANTHER" id="PTHR41791">
    <property type="entry name" value="SSL7039 PROTEIN"/>
    <property type="match status" value="1"/>
</dbReference>